<dbReference type="EMBL" id="AMFJ01000111">
    <property type="protein sequence ID" value="EKE29724.1"/>
    <property type="molecule type" value="Genomic_DNA"/>
</dbReference>
<sequence>MKPIKLDQHIHSSVDWDDIIIEKIKAQRLDFAVITDLDSINEGLQQKIQQNWIWGCYWVEMPVLWPEGSEIHLLLYTKKRFWKWILDILDGNIEYRKMILRRKMQSLNESFFEIDEECFFSSVRAKSWESYRFGRYDLARYIFSIAKHRNKVFEILWREISAEDFWEQFLEDYDENPECDSRFHWQELPRLQDITRNVDSRCTVISLAHPHLLFKNTQEFRRRIWLYLDLGINGLEISSCAHKTWEHEIINANKAHWAILTFWSDYHSESELNEGNHWDIWQLNPELNNKIILENYKEFISVINS</sequence>
<protein>
    <recommendedName>
        <fullName evidence="2">PHP protein</fullName>
    </recommendedName>
</protein>
<dbReference type="AlphaFoldDB" id="K2GH35"/>
<organism evidence="1">
    <name type="scientific">uncultured bacterium</name>
    <name type="common">gcode 4</name>
    <dbReference type="NCBI Taxonomy" id="1234023"/>
    <lineage>
        <taxon>Bacteria</taxon>
        <taxon>environmental samples</taxon>
    </lineage>
</organism>
<dbReference type="SUPFAM" id="SSF89550">
    <property type="entry name" value="PHP domain-like"/>
    <property type="match status" value="1"/>
</dbReference>
<dbReference type="InterPro" id="IPR016195">
    <property type="entry name" value="Pol/histidinol_Pase-like"/>
</dbReference>
<name>K2GH35_9BACT</name>
<proteinExistence type="predicted"/>
<dbReference type="Gene3D" id="1.10.150.650">
    <property type="match status" value="1"/>
</dbReference>
<dbReference type="Gene3D" id="3.20.20.140">
    <property type="entry name" value="Metal-dependent hydrolases"/>
    <property type="match status" value="1"/>
</dbReference>
<reference evidence="1" key="1">
    <citation type="journal article" date="2012" name="Science">
        <title>Fermentation, hydrogen, and sulfur metabolism in multiple uncultivated bacterial phyla.</title>
        <authorList>
            <person name="Wrighton K.C."/>
            <person name="Thomas B.C."/>
            <person name="Sharon I."/>
            <person name="Miller C.S."/>
            <person name="Castelle C.J."/>
            <person name="VerBerkmoes N.C."/>
            <person name="Wilkins M.J."/>
            <person name="Hettich R.L."/>
            <person name="Lipton M.S."/>
            <person name="Williams K.H."/>
            <person name="Long P.E."/>
            <person name="Banfield J.F."/>
        </authorList>
    </citation>
    <scope>NUCLEOTIDE SEQUENCE [LARGE SCALE GENOMIC DNA]</scope>
</reference>
<accession>K2GH35</accession>
<comment type="caution">
    <text evidence="1">The sequence shown here is derived from an EMBL/GenBank/DDBJ whole genome shotgun (WGS) entry which is preliminary data.</text>
</comment>
<evidence type="ECO:0008006" key="2">
    <source>
        <dbReference type="Google" id="ProtNLM"/>
    </source>
</evidence>
<evidence type="ECO:0000313" key="1">
    <source>
        <dbReference type="EMBL" id="EKE29724.1"/>
    </source>
</evidence>
<gene>
    <name evidence="1" type="ORF">ACD_2C00111G0005</name>
</gene>